<organism evidence="2 3">
    <name type="scientific">Periplaneta americana</name>
    <name type="common">American cockroach</name>
    <name type="synonym">Blatta americana</name>
    <dbReference type="NCBI Taxonomy" id="6978"/>
    <lineage>
        <taxon>Eukaryota</taxon>
        <taxon>Metazoa</taxon>
        <taxon>Ecdysozoa</taxon>
        <taxon>Arthropoda</taxon>
        <taxon>Hexapoda</taxon>
        <taxon>Insecta</taxon>
        <taxon>Pterygota</taxon>
        <taxon>Neoptera</taxon>
        <taxon>Polyneoptera</taxon>
        <taxon>Dictyoptera</taxon>
        <taxon>Blattodea</taxon>
        <taxon>Blattoidea</taxon>
        <taxon>Blattidae</taxon>
        <taxon>Blattinae</taxon>
        <taxon>Periplaneta</taxon>
    </lineage>
</organism>
<protein>
    <submittedName>
        <fullName evidence="2">Uncharacterized protein</fullName>
    </submittedName>
</protein>
<name>A0ABQ8SX10_PERAM</name>
<evidence type="ECO:0000313" key="2">
    <source>
        <dbReference type="EMBL" id="KAJ4438217.1"/>
    </source>
</evidence>
<evidence type="ECO:0000313" key="3">
    <source>
        <dbReference type="Proteomes" id="UP001148838"/>
    </source>
</evidence>
<feature type="region of interest" description="Disordered" evidence="1">
    <location>
        <begin position="1"/>
        <end position="58"/>
    </location>
</feature>
<evidence type="ECO:0000256" key="1">
    <source>
        <dbReference type="SAM" id="MobiDB-lite"/>
    </source>
</evidence>
<proteinExistence type="predicted"/>
<gene>
    <name evidence="2" type="ORF">ANN_14156</name>
</gene>
<keyword evidence="3" id="KW-1185">Reference proteome</keyword>
<dbReference type="EMBL" id="JAJSOF020000019">
    <property type="protein sequence ID" value="KAJ4438217.1"/>
    <property type="molecule type" value="Genomic_DNA"/>
</dbReference>
<sequence length="160" mass="18129">MFNSISSDLYEPNEGEGSTFSEDDAKNDRIAVRIKKKVSSRSDSPKTRQKGQGKPRAFSSVYSVRIGDKKEAFASLHGVSCKRIENIASHISHNNAVTLKPEGRGKHKTRLNQVAEETVKMVHDHIPSFPTRESHYIRKDNVQRIYLPVDLDITQMHKLT</sequence>
<accession>A0ABQ8SX10</accession>
<reference evidence="2 3" key="1">
    <citation type="journal article" date="2022" name="Allergy">
        <title>Genome assembly and annotation of Periplaneta americana reveal a comprehensive cockroach allergen profile.</title>
        <authorList>
            <person name="Wang L."/>
            <person name="Xiong Q."/>
            <person name="Saelim N."/>
            <person name="Wang L."/>
            <person name="Nong W."/>
            <person name="Wan A.T."/>
            <person name="Shi M."/>
            <person name="Liu X."/>
            <person name="Cao Q."/>
            <person name="Hui J.H.L."/>
            <person name="Sookrung N."/>
            <person name="Leung T.F."/>
            <person name="Tungtrongchitr A."/>
            <person name="Tsui S.K.W."/>
        </authorList>
    </citation>
    <scope>NUCLEOTIDE SEQUENCE [LARGE SCALE GENOMIC DNA]</scope>
    <source>
        <strain evidence="2">PWHHKU_190912</strain>
    </source>
</reference>
<comment type="caution">
    <text evidence="2">The sequence shown here is derived from an EMBL/GenBank/DDBJ whole genome shotgun (WGS) entry which is preliminary data.</text>
</comment>
<dbReference type="Proteomes" id="UP001148838">
    <property type="component" value="Unassembled WGS sequence"/>
</dbReference>